<comment type="caution">
    <text evidence="2">The sequence shown here is derived from an EMBL/GenBank/DDBJ whole genome shotgun (WGS) entry which is preliminary data.</text>
</comment>
<name>A0A0R2JKT5_9LACO</name>
<dbReference type="Pfam" id="PF13454">
    <property type="entry name" value="NAD_binding_9"/>
    <property type="match status" value="1"/>
</dbReference>
<dbReference type="STRING" id="1616.IV73_GL001229"/>
<dbReference type="PANTHER" id="PTHR40254:SF1">
    <property type="entry name" value="BLR0577 PROTEIN"/>
    <property type="match status" value="1"/>
</dbReference>
<keyword evidence="3" id="KW-1185">Reference proteome</keyword>
<reference evidence="2 3" key="1">
    <citation type="journal article" date="2015" name="Genome Announc.">
        <title>Expanding the biotechnology potential of lactobacilli through comparative genomics of 213 strains and associated genera.</title>
        <authorList>
            <person name="Sun Z."/>
            <person name="Harris H.M."/>
            <person name="McCann A."/>
            <person name="Guo C."/>
            <person name="Argimon S."/>
            <person name="Zhang W."/>
            <person name="Yang X."/>
            <person name="Jeffery I.B."/>
            <person name="Cooney J.C."/>
            <person name="Kagawa T.F."/>
            <person name="Liu W."/>
            <person name="Song Y."/>
            <person name="Salvetti E."/>
            <person name="Wrobel A."/>
            <person name="Rasinkangas P."/>
            <person name="Parkhill J."/>
            <person name="Rea M.C."/>
            <person name="O'Sullivan O."/>
            <person name="Ritari J."/>
            <person name="Douillard F.P."/>
            <person name="Paul Ross R."/>
            <person name="Yang R."/>
            <person name="Briner A.E."/>
            <person name="Felis G.E."/>
            <person name="de Vos W.M."/>
            <person name="Barrangou R."/>
            <person name="Klaenhammer T.R."/>
            <person name="Caufield P.W."/>
            <person name="Cui Y."/>
            <person name="Zhang H."/>
            <person name="O'Toole P.W."/>
        </authorList>
    </citation>
    <scope>NUCLEOTIDE SEQUENCE [LARGE SCALE GENOMIC DNA]</scope>
    <source>
        <strain evidence="2 3">DSM 20593</strain>
    </source>
</reference>
<dbReference type="InterPro" id="IPR036188">
    <property type="entry name" value="FAD/NAD-bd_sf"/>
</dbReference>
<organism evidence="2 3">
    <name type="scientific">Weissella kandleri</name>
    <dbReference type="NCBI Taxonomy" id="1616"/>
    <lineage>
        <taxon>Bacteria</taxon>
        <taxon>Bacillati</taxon>
        <taxon>Bacillota</taxon>
        <taxon>Bacilli</taxon>
        <taxon>Lactobacillales</taxon>
        <taxon>Lactobacillaceae</taxon>
        <taxon>Weissella</taxon>
    </lineage>
</organism>
<accession>A0A0R2JKT5</accession>
<sequence>MQIALIGAGPRNLALLARLTAYAKQSHQKTDIHLFDPAGIGGKVWRPNQDPTFIMNTVTSQLTLFTDTTIEHFAPALQGPSFYQWACDYGNQYVKNHNFENEAVFLNELATINPNRFSSRALFGVYTQWFFDEIMNNLAAEVQVHFYPQSVTQIQRHAAQFKIQAQTDLDLTVDQVILAPGHAAQINSPEEENLADFAQAEQLLYLPANHPADAPLEKIQAQQNVILRGLGLSFFDYMAKLTIGRGGHFTRDASGKLSYQPAGTEPHLIAGSRHGVPLHARGVNQKIGGQSYQPRFFTPAALDHFAEKHNGHVSFDFFIHLLKKEMSYKHYFNVVSDTAINWAFAVTDFLQALNSADDLDATAKAWGLPEQQIINWATIIAPFDNAKNVNVYQQTFLAYLINDIQDARLGNRDAPFAGAFDLLRDVRSTIRYYVTNNYLNDAEYARFLQEFNPFNNIVSVGPPVARVEQMAALMEAGILTLVGPGMQVQCQPANQQHPAQFLVTDHLNQQFETQQLVEARLHGINVKTSADPLIQDLVDQKMLNTRDYQKNDGQILKVGGAMIDRKTMRVLDENNQPVAGLRLWGALTEGWSWFTTFSPRPNSHDKILQDAENIANDIFTNL</sequence>
<gene>
    <name evidence="2" type="ORF">IV73_GL001229</name>
</gene>
<dbReference type="PATRIC" id="fig|1616.3.peg.1262"/>
<dbReference type="InterPro" id="IPR052189">
    <property type="entry name" value="L-asp_N-monooxygenase_NS-form"/>
</dbReference>
<feature type="domain" description="FAD-dependent urate hydroxylase HpyO/Asp monooxygenase CreE-like FAD/NAD(P)-binding" evidence="1">
    <location>
        <begin position="4"/>
        <end position="182"/>
    </location>
</feature>
<evidence type="ECO:0000313" key="2">
    <source>
        <dbReference type="EMBL" id="KRN74493.1"/>
    </source>
</evidence>
<dbReference type="PANTHER" id="PTHR40254">
    <property type="entry name" value="BLR0577 PROTEIN"/>
    <property type="match status" value="1"/>
</dbReference>
<dbReference type="EMBL" id="JQBP01000008">
    <property type="protein sequence ID" value="KRN74493.1"/>
    <property type="molecule type" value="Genomic_DNA"/>
</dbReference>
<evidence type="ECO:0000313" key="3">
    <source>
        <dbReference type="Proteomes" id="UP000051655"/>
    </source>
</evidence>
<dbReference type="OrthoDB" id="6309046at2"/>
<dbReference type="AlphaFoldDB" id="A0A0R2JKT5"/>
<dbReference type="InterPro" id="IPR038732">
    <property type="entry name" value="HpyO/CreE_NAD-binding"/>
</dbReference>
<dbReference type="Proteomes" id="UP000051655">
    <property type="component" value="Unassembled WGS sequence"/>
</dbReference>
<proteinExistence type="predicted"/>
<dbReference type="RefSeq" id="WP_057756306.1">
    <property type="nucleotide sequence ID" value="NZ_JQBP01000008.1"/>
</dbReference>
<dbReference type="SUPFAM" id="SSF51905">
    <property type="entry name" value="FAD/NAD(P)-binding domain"/>
    <property type="match status" value="1"/>
</dbReference>
<evidence type="ECO:0000259" key="1">
    <source>
        <dbReference type="Pfam" id="PF13454"/>
    </source>
</evidence>
<protein>
    <recommendedName>
        <fullName evidence="1">FAD-dependent urate hydroxylase HpyO/Asp monooxygenase CreE-like FAD/NAD(P)-binding domain-containing protein</fullName>
    </recommendedName>
</protein>